<evidence type="ECO:0000313" key="15">
    <source>
        <dbReference type="Ensembl" id="ENSLAFP00000019422.1"/>
    </source>
</evidence>
<dbReference type="InParanoid" id="G3TV14"/>
<feature type="domain" description="RING-type" evidence="14">
    <location>
        <begin position="167"/>
        <end position="406"/>
    </location>
</feature>
<dbReference type="Pfam" id="PF01485">
    <property type="entry name" value="IBR"/>
    <property type="match status" value="1"/>
</dbReference>
<evidence type="ECO:0000256" key="8">
    <source>
        <dbReference type="ARBA" id="ARBA00022786"/>
    </source>
</evidence>
<dbReference type="InterPro" id="IPR013083">
    <property type="entry name" value="Znf_RING/FYVE/PHD"/>
</dbReference>
<keyword evidence="8" id="KW-0833">Ubl conjugation pathway</keyword>
<dbReference type="EC" id="2.3.2.31" evidence="3"/>
<dbReference type="Gene3D" id="3.30.40.10">
    <property type="entry name" value="Zinc/RING finger domain, C3HC4 (zinc finger)"/>
    <property type="match status" value="1"/>
</dbReference>
<dbReference type="Gene3D" id="1.20.120.1750">
    <property type="match status" value="1"/>
</dbReference>
<dbReference type="InterPro" id="IPR016135">
    <property type="entry name" value="UBQ-conjugating_enzyme/RWD"/>
</dbReference>
<evidence type="ECO:0000256" key="11">
    <source>
        <dbReference type="PROSITE-ProRule" id="PRU00175"/>
    </source>
</evidence>
<evidence type="ECO:0000256" key="4">
    <source>
        <dbReference type="ARBA" id="ARBA00022679"/>
    </source>
</evidence>
<dbReference type="Gene3D" id="3.10.110.10">
    <property type="entry name" value="Ubiquitin Conjugating Enzyme"/>
    <property type="match status" value="1"/>
</dbReference>
<dbReference type="PANTHER" id="PTHR11685">
    <property type="entry name" value="RBR FAMILY RING FINGER AND IBR DOMAIN-CONTAINING"/>
    <property type="match status" value="1"/>
</dbReference>
<reference evidence="15" key="2">
    <citation type="submission" date="2025-08" db="UniProtKB">
        <authorList>
            <consortium name="Ensembl"/>
        </authorList>
    </citation>
    <scope>IDENTIFICATION</scope>
    <source>
        <strain evidence="15">Isolate ISIS603380</strain>
    </source>
</reference>
<dbReference type="SMART" id="SM00591">
    <property type="entry name" value="RWD"/>
    <property type="match status" value="1"/>
</dbReference>
<evidence type="ECO:0000256" key="10">
    <source>
        <dbReference type="ARBA" id="ARBA00044508"/>
    </source>
</evidence>
<comment type="similarity">
    <text evidence="10">Belongs to the RBR family. RNF14 subfamily.</text>
</comment>
<dbReference type="CDD" id="cd16628">
    <property type="entry name" value="RING-HC_RBR_RNF14"/>
    <property type="match status" value="1"/>
</dbReference>
<protein>
    <recommendedName>
        <fullName evidence="3">RBR-type E3 ubiquitin transferase</fullName>
        <ecNumber evidence="3">2.3.2.31</ecNumber>
    </recommendedName>
</protein>
<evidence type="ECO:0000256" key="2">
    <source>
        <dbReference type="ARBA" id="ARBA00004906"/>
    </source>
</evidence>
<keyword evidence="6" id="KW-0677">Repeat</keyword>
<dbReference type="PROSITE" id="PS50908">
    <property type="entry name" value="RWD"/>
    <property type="match status" value="1"/>
</dbReference>
<dbReference type="CDD" id="cd23820">
    <property type="entry name" value="RWD_RNF14"/>
    <property type="match status" value="1"/>
</dbReference>
<keyword evidence="7 11" id="KW-0863">Zinc-finger</keyword>
<dbReference type="GO" id="GO:0016567">
    <property type="term" value="P:protein ubiquitination"/>
    <property type="evidence" value="ECO:0007669"/>
    <property type="project" value="InterPro"/>
</dbReference>
<organism evidence="15 16">
    <name type="scientific">Loxodonta africana</name>
    <name type="common">African elephant</name>
    <dbReference type="NCBI Taxonomy" id="9785"/>
    <lineage>
        <taxon>Eukaryota</taxon>
        <taxon>Metazoa</taxon>
        <taxon>Chordata</taxon>
        <taxon>Craniata</taxon>
        <taxon>Vertebrata</taxon>
        <taxon>Euteleostomi</taxon>
        <taxon>Mammalia</taxon>
        <taxon>Eutheria</taxon>
        <taxon>Afrotheria</taxon>
        <taxon>Proboscidea</taxon>
        <taxon>Elephantidae</taxon>
        <taxon>Loxodonta</taxon>
    </lineage>
</organism>
<comment type="pathway">
    <text evidence="2">Protein modification; protein ubiquitination.</text>
</comment>
<dbReference type="InterPro" id="IPR001841">
    <property type="entry name" value="Znf_RING"/>
</dbReference>
<dbReference type="HOGENOM" id="CLU_021364_2_0_1"/>
<dbReference type="SUPFAM" id="SSF54495">
    <property type="entry name" value="UBC-like"/>
    <property type="match status" value="1"/>
</dbReference>
<evidence type="ECO:0000256" key="5">
    <source>
        <dbReference type="ARBA" id="ARBA00022723"/>
    </source>
</evidence>
<dbReference type="GO" id="GO:0061630">
    <property type="term" value="F:ubiquitin protein ligase activity"/>
    <property type="evidence" value="ECO:0007669"/>
    <property type="project" value="UniProtKB-EC"/>
</dbReference>
<dbReference type="InterPro" id="IPR006575">
    <property type="entry name" value="RWD_dom"/>
</dbReference>
<dbReference type="Proteomes" id="UP000007646">
    <property type="component" value="Unassembled WGS sequence"/>
</dbReference>
<dbReference type="PROSITE" id="PS51873">
    <property type="entry name" value="TRIAD"/>
    <property type="match status" value="1"/>
</dbReference>
<dbReference type="PROSITE" id="PS50089">
    <property type="entry name" value="ZF_RING_2"/>
    <property type="match status" value="1"/>
</dbReference>
<name>G3TV14_LOXAF</name>
<dbReference type="Gene3D" id="2.20.25.20">
    <property type="match status" value="1"/>
</dbReference>
<dbReference type="OMA" id="PRNNQSS"/>
<dbReference type="InterPro" id="IPR031128">
    <property type="entry name" value="RNF14_RING-HC_Zfn"/>
</dbReference>
<dbReference type="Pfam" id="PF26200">
    <property type="entry name" value="Rcat_RNF216"/>
    <property type="match status" value="1"/>
</dbReference>
<evidence type="ECO:0000259" key="12">
    <source>
        <dbReference type="PROSITE" id="PS50089"/>
    </source>
</evidence>
<keyword evidence="16" id="KW-1185">Reference proteome</keyword>
<dbReference type="Ensembl" id="ENSLAFT00000033455.1">
    <property type="protein sequence ID" value="ENSLAFP00000019422.1"/>
    <property type="gene ID" value="ENSLAFG00000029293.1"/>
</dbReference>
<dbReference type="Pfam" id="PF05773">
    <property type="entry name" value="RWD"/>
    <property type="match status" value="1"/>
</dbReference>
<dbReference type="CDD" id="cd20354">
    <property type="entry name" value="Rcat_RBR_RNF14"/>
    <property type="match status" value="1"/>
</dbReference>
<proteinExistence type="inferred from homology"/>
<dbReference type="GeneTree" id="ENSGT00940000154507"/>
<comment type="catalytic activity">
    <reaction evidence="1">
        <text>[E2 ubiquitin-conjugating enzyme]-S-ubiquitinyl-L-cysteine + [acceptor protein]-L-lysine = [E2 ubiquitin-conjugating enzyme]-L-cysteine + [acceptor protein]-N(6)-ubiquitinyl-L-lysine.</text>
        <dbReference type="EC" id="2.3.2.31"/>
    </reaction>
</comment>
<keyword evidence="5" id="KW-0479">Metal-binding</keyword>
<dbReference type="FunFam" id="3.30.40.10:FF:000186">
    <property type="entry name" value="RBR-type E3 ubiquitin transferase"/>
    <property type="match status" value="1"/>
</dbReference>
<sequence length="406" mass="45941">FGPGDPADGLRNNGKQYVICFLPPLVLNFELPPDYPSNSPPAFTLSGKWLTPTQLTALCKQLDILWEEHRGSVILFAWIQFLKEETLRYLNITSPFELKFGSQENTKRTASAPPTRELCLGGATDSEKGQEESVDERAVQDVESLSSLFQEVLDFDQDHQKKCFNKKAYPCNICFCIKLGTECMYFLNCKHVYCRVCLKDYFEIQIKDGQVLCLNCPEPKCPSVATPGQVKELVQAELFARYDRLLLQSSLDLMGDVVTCPRPSCQLPVVEEPDSKMGICTGCSYAFCSLCRLAYHGISPCRITPEKLMQLPEEYQQADEAGKKLLEQKYGMKVIQMALEEMKSKTWLKKNSKCCPNCGTRIEKFGGCNKMTCTNCMRYFCWICLNSLSRASPYKHFSDPASPCFN</sequence>
<evidence type="ECO:0000259" key="14">
    <source>
        <dbReference type="PROSITE" id="PS51873"/>
    </source>
</evidence>
<keyword evidence="4" id="KW-0808">Transferase</keyword>
<dbReference type="SUPFAM" id="SSF57850">
    <property type="entry name" value="RING/U-box"/>
    <property type="match status" value="3"/>
</dbReference>
<dbReference type="PROSITE" id="PS00518">
    <property type="entry name" value="ZF_RING_1"/>
    <property type="match status" value="1"/>
</dbReference>
<evidence type="ECO:0000256" key="3">
    <source>
        <dbReference type="ARBA" id="ARBA00012251"/>
    </source>
</evidence>
<dbReference type="InterPro" id="IPR047548">
    <property type="entry name" value="Rcat_RBR_RNF14"/>
</dbReference>
<feature type="domain" description="RWD" evidence="13">
    <location>
        <begin position="1"/>
        <end position="89"/>
    </location>
</feature>
<dbReference type="InterPro" id="IPR031127">
    <property type="entry name" value="E3_UB_ligase_RBR"/>
</dbReference>
<dbReference type="STRING" id="9785.ENSLAFP00000019422"/>
<dbReference type="InterPro" id="IPR002867">
    <property type="entry name" value="IBR_dom"/>
</dbReference>
<dbReference type="CDD" id="cd20341">
    <property type="entry name" value="BRcat_RBR_RNF14"/>
    <property type="match status" value="1"/>
</dbReference>
<reference evidence="15" key="3">
    <citation type="submission" date="2025-09" db="UniProtKB">
        <authorList>
            <consortium name="Ensembl"/>
        </authorList>
    </citation>
    <scope>IDENTIFICATION</scope>
    <source>
        <strain evidence="15">Isolate ISIS603380</strain>
    </source>
</reference>
<dbReference type="eggNOG" id="KOG1814">
    <property type="taxonomic scope" value="Eukaryota"/>
</dbReference>
<feature type="domain" description="RING-type" evidence="12">
    <location>
        <begin position="171"/>
        <end position="216"/>
    </location>
</feature>
<keyword evidence="9" id="KW-0862">Zinc</keyword>
<accession>G3TV14</accession>
<evidence type="ECO:0000256" key="1">
    <source>
        <dbReference type="ARBA" id="ARBA00001798"/>
    </source>
</evidence>
<evidence type="ECO:0000313" key="16">
    <source>
        <dbReference type="Proteomes" id="UP000007646"/>
    </source>
</evidence>
<dbReference type="GO" id="GO:0008270">
    <property type="term" value="F:zinc ion binding"/>
    <property type="evidence" value="ECO:0007669"/>
    <property type="project" value="UniProtKB-KW"/>
</dbReference>
<dbReference type="SMART" id="SM00647">
    <property type="entry name" value="IBR"/>
    <property type="match status" value="2"/>
</dbReference>
<dbReference type="AlphaFoldDB" id="G3TV14"/>
<dbReference type="InterPro" id="IPR044066">
    <property type="entry name" value="TRIAD_supradom"/>
</dbReference>
<evidence type="ECO:0000256" key="9">
    <source>
        <dbReference type="ARBA" id="ARBA00022833"/>
    </source>
</evidence>
<evidence type="ECO:0000256" key="7">
    <source>
        <dbReference type="ARBA" id="ARBA00022771"/>
    </source>
</evidence>
<evidence type="ECO:0000256" key="6">
    <source>
        <dbReference type="ARBA" id="ARBA00022737"/>
    </source>
</evidence>
<evidence type="ECO:0000259" key="13">
    <source>
        <dbReference type="PROSITE" id="PS50908"/>
    </source>
</evidence>
<dbReference type="InterPro" id="IPR017907">
    <property type="entry name" value="Znf_RING_CS"/>
</dbReference>
<reference evidence="15 16" key="1">
    <citation type="submission" date="2009-06" db="EMBL/GenBank/DDBJ databases">
        <title>The Genome Sequence of Loxodonta africana (African elephant).</title>
        <authorList>
            <person name="Di Palma F."/>
            <person name="Heiman D."/>
            <person name="Young S."/>
            <person name="Johnson J."/>
            <person name="Lander E.S."/>
            <person name="Lindblad-Toh K."/>
        </authorList>
    </citation>
    <scope>NUCLEOTIDE SEQUENCE [LARGE SCALE GENOMIC DNA]</scope>
    <source>
        <strain evidence="15 16">Isolate ISIS603380</strain>
    </source>
</reference>